<sequence>MRYCLPFLATDLSQFDPDWAEQDLAVEAVVFDAEDLLEAERWALVRRNLAEVAVRMPPGRMLFHFPVNRANYVEDEAVRRRLWQCFELAAQFGVAGVVLHSNQIRPVEDWTPDLAVRTRDRFAEFCVHLRDRLRDAPFWVGLENMPIMGNYGRELDPTLVFPSDFEGLCGGQLRVTWDLCHYSYTMYVVEQLRAGVLDERERRAYPSLREHGLFDFLDLAPDIVHWHFSAFRGLARTQPGPDGRRERCHEGQTPWAASVPESTYAQLLAAMRGLPHVQQVTFEVAEDDYRNRVNTRAVMRWCDAQPSAPSPAPASPSRS</sequence>
<dbReference type="EMBL" id="ABCS01000012">
    <property type="protein sequence ID" value="EDM80250.1"/>
    <property type="molecule type" value="Genomic_DNA"/>
</dbReference>
<gene>
    <name evidence="1" type="ORF">PPSIR1_36407</name>
</gene>
<evidence type="ECO:0008006" key="3">
    <source>
        <dbReference type="Google" id="ProtNLM"/>
    </source>
</evidence>
<dbReference type="SUPFAM" id="SSF51658">
    <property type="entry name" value="Xylose isomerase-like"/>
    <property type="match status" value="1"/>
</dbReference>
<evidence type="ECO:0000313" key="1">
    <source>
        <dbReference type="EMBL" id="EDM80250.1"/>
    </source>
</evidence>
<dbReference type="STRING" id="391625.PPSIR1_36407"/>
<dbReference type="OrthoDB" id="9804920at2"/>
<protein>
    <recommendedName>
        <fullName evidence="3">Xylose isomerase-like TIM barrel domain-containing protein</fullName>
    </recommendedName>
</protein>
<dbReference type="InterPro" id="IPR036237">
    <property type="entry name" value="Xyl_isomerase-like_sf"/>
</dbReference>
<reference evidence="1 2" key="1">
    <citation type="submission" date="2007-06" db="EMBL/GenBank/DDBJ databases">
        <authorList>
            <person name="Shimkets L."/>
            <person name="Ferriera S."/>
            <person name="Johnson J."/>
            <person name="Kravitz S."/>
            <person name="Beeson K."/>
            <person name="Sutton G."/>
            <person name="Rogers Y.-H."/>
            <person name="Friedman R."/>
            <person name="Frazier M."/>
            <person name="Venter J.C."/>
        </authorList>
    </citation>
    <scope>NUCLEOTIDE SEQUENCE [LARGE SCALE GENOMIC DNA]</scope>
    <source>
        <strain evidence="1 2">SIR-1</strain>
    </source>
</reference>
<dbReference type="RefSeq" id="WP_006970585.1">
    <property type="nucleotide sequence ID" value="NZ_ABCS01000012.1"/>
</dbReference>
<dbReference type="Gene3D" id="3.20.20.150">
    <property type="entry name" value="Divalent-metal-dependent TIM barrel enzymes"/>
    <property type="match status" value="1"/>
</dbReference>
<name>A6G1I6_9BACT</name>
<proteinExistence type="predicted"/>
<evidence type="ECO:0000313" key="2">
    <source>
        <dbReference type="Proteomes" id="UP000005801"/>
    </source>
</evidence>
<comment type="caution">
    <text evidence="1">The sequence shown here is derived from an EMBL/GenBank/DDBJ whole genome shotgun (WGS) entry which is preliminary data.</text>
</comment>
<organism evidence="1 2">
    <name type="scientific">Plesiocystis pacifica SIR-1</name>
    <dbReference type="NCBI Taxonomy" id="391625"/>
    <lineage>
        <taxon>Bacteria</taxon>
        <taxon>Pseudomonadati</taxon>
        <taxon>Myxococcota</taxon>
        <taxon>Polyangia</taxon>
        <taxon>Nannocystales</taxon>
        <taxon>Nannocystaceae</taxon>
        <taxon>Plesiocystis</taxon>
    </lineage>
</organism>
<accession>A6G1I6</accession>
<dbReference type="AlphaFoldDB" id="A6G1I6"/>
<dbReference type="eggNOG" id="ENOG5033Y4Z">
    <property type="taxonomic scope" value="Bacteria"/>
</dbReference>
<keyword evidence="2" id="KW-1185">Reference proteome</keyword>
<dbReference type="Proteomes" id="UP000005801">
    <property type="component" value="Unassembled WGS sequence"/>
</dbReference>